<keyword evidence="2" id="KW-0969">Cilium</keyword>
<dbReference type="AlphaFoldDB" id="A0A1I4XIP2"/>
<feature type="signal peptide" evidence="1">
    <location>
        <begin position="1"/>
        <end position="17"/>
    </location>
</feature>
<dbReference type="OrthoDB" id="6521367at2"/>
<keyword evidence="2" id="KW-0966">Cell projection</keyword>
<accession>A0A1I4XIP2</accession>
<dbReference type="EMBL" id="FOVG01000001">
    <property type="protein sequence ID" value="SFN25592.1"/>
    <property type="molecule type" value="Genomic_DNA"/>
</dbReference>
<feature type="chain" id="PRO_5011756678" evidence="1">
    <location>
        <begin position="18"/>
        <end position="130"/>
    </location>
</feature>
<evidence type="ECO:0000313" key="3">
    <source>
        <dbReference type="Proteomes" id="UP000198968"/>
    </source>
</evidence>
<gene>
    <name evidence="2" type="ORF">SAMN05428971_0739</name>
</gene>
<dbReference type="Pfam" id="PF06366">
    <property type="entry name" value="FlhE"/>
    <property type="match status" value="1"/>
</dbReference>
<organism evidence="2 3">
    <name type="scientific">Candidatus Pantoea varia</name>
    <dbReference type="NCBI Taxonomy" id="1881036"/>
    <lineage>
        <taxon>Bacteria</taxon>
        <taxon>Pseudomonadati</taxon>
        <taxon>Pseudomonadota</taxon>
        <taxon>Gammaproteobacteria</taxon>
        <taxon>Enterobacterales</taxon>
        <taxon>Erwiniaceae</taxon>
        <taxon>Pantoea</taxon>
    </lineage>
</organism>
<keyword evidence="3" id="KW-1185">Reference proteome</keyword>
<evidence type="ECO:0000256" key="1">
    <source>
        <dbReference type="SAM" id="SignalP"/>
    </source>
</evidence>
<dbReference type="InterPro" id="IPR009420">
    <property type="entry name" value="FlhE"/>
</dbReference>
<name>A0A1I4XIP2_9GAMM</name>
<dbReference type="RefSeq" id="WP_090960168.1">
    <property type="nucleotide sequence ID" value="NZ_FOVG01000001.1"/>
</dbReference>
<protein>
    <submittedName>
        <fullName evidence="2">Flagellar protein FlhE</fullName>
    </submittedName>
</protein>
<evidence type="ECO:0000313" key="2">
    <source>
        <dbReference type="EMBL" id="SFN25592.1"/>
    </source>
</evidence>
<proteinExistence type="predicted"/>
<sequence length="130" mass="13716">MRWLVTALLMLPLMAQAAGGAWSATANGPLLANRGSWQRAQPLTPPADVGGEVSIINWRYELSRPAPSGLEVRLCGEQRCTSLEGASGTTRGLAHLNAAETLHMVFGFAGSGALPPGLRVVSSEVMVNYE</sequence>
<dbReference type="Proteomes" id="UP000198968">
    <property type="component" value="Unassembled WGS sequence"/>
</dbReference>
<keyword evidence="1" id="KW-0732">Signal</keyword>
<reference evidence="3" key="1">
    <citation type="submission" date="2016-10" db="EMBL/GenBank/DDBJ databases">
        <authorList>
            <person name="Varghese N."/>
            <person name="Submissions S."/>
        </authorList>
    </citation>
    <scope>NUCLEOTIDE SEQUENCE [LARGE SCALE GENOMIC DNA]</scope>
    <source>
        <strain evidence="3">OV426</strain>
    </source>
</reference>
<keyword evidence="2" id="KW-0282">Flagellum</keyword>